<dbReference type="GO" id="GO:0008360">
    <property type="term" value="P:regulation of cell shape"/>
    <property type="evidence" value="ECO:0007669"/>
    <property type="project" value="UniProtKB-KW"/>
</dbReference>
<comment type="similarity">
    <text evidence="3 15">Belongs to the peptidase S11 family.</text>
</comment>
<dbReference type="Proteomes" id="UP000276349">
    <property type="component" value="Unassembled WGS sequence"/>
</dbReference>
<dbReference type="SUPFAM" id="SSF69189">
    <property type="entry name" value="Penicillin-binding protein associated domain"/>
    <property type="match status" value="1"/>
</dbReference>
<evidence type="ECO:0000256" key="1">
    <source>
        <dbReference type="ARBA" id="ARBA00003217"/>
    </source>
</evidence>
<dbReference type="InterPro" id="IPR012907">
    <property type="entry name" value="Peptidase_S11_C"/>
</dbReference>
<evidence type="ECO:0000256" key="13">
    <source>
        <dbReference type="PIRSR" id="PIRSR618044-1"/>
    </source>
</evidence>
<dbReference type="EMBL" id="RXNR01000048">
    <property type="protein sequence ID" value="RTQ90579.1"/>
    <property type="molecule type" value="Genomic_DNA"/>
</dbReference>
<keyword evidence="7" id="KW-0732">Signal</keyword>
<evidence type="ECO:0000256" key="10">
    <source>
        <dbReference type="ARBA" id="ARBA00022984"/>
    </source>
</evidence>
<dbReference type="InterPro" id="IPR012338">
    <property type="entry name" value="Beta-lactam/transpept-like"/>
</dbReference>
<reference evidence="17 18" key="1">
    <citation type="submission" date="2018-12" db="EMBL/GenBank/DDBJ databases">
        <authorList>
            <person name="Yu L."/>
        </authorList>
    </citation>
    <scope>NUCLEOTIDE SEQUENCE [LARGE SCALE GENOMIC DNA]</scope>
    <source>
        <strain evidence="17 18">S5H2222</strain>
    </source>
</reference>
<dbReference type="PRINTS" id="PR00725">
    <property type="entry name" value="DADACBPTASE1"/>
</dbReference>
<keyword evidence="11" id="KW-0961">Cell wall biogenesis/degradation</keyword>
<protein>
    <recommendedName>
        <fullName evidence="4">serine-type D-Ala-D-Ala carboxypeptidase</fullName>
        <ecNumber evidence="4">3.4.16.4</ecNumber>
    </recommendedName>
</protein>
<feature type="active site" description="Proton acceptor" evidence="13">
    <location>
        <position position="67"/>
    </location>
</feature>
<keyword evidence="6" id="KW-0645">Protease</keyword>
<evidence type="ECO:0000256" key="2">
    <source>
        <dbReference type="ARBA" id="ARBA00004752"/>
    </source>
</evidence>
<dbReference type="EC" id="3.4.16.4" evidence="4"/>
<name>A0A3S0HYD1_9BACI</name>
<evidence type="ECO:0000256" key="8">
    <source>
        <dbReference type="ARBA" id="ARBA00022801"/>
    </source>
</evidence>
<sequence>MKTTRKTSWLSLMMIPILLISLFVAKPVSTSAETDLGLLVDAAILIDADTGKILYEKNADTSLGIASMSKMMTEYILLDAIKAGKISWDQEYRVNEYTYRMSHDRALSNVPLREDGTYTIRELYEAMAIYSANAATVAIAETIAGTETEFLKLMNKKAEEIGLEGYKFVNSTGLNNSDLFGMHPAGTGPEDENIMPARSVAKLAYHLLKDHPEVLETSSIPKKVFREGTDDAINMANWNWMLPGLVAEYEGVDGLKTGTTNLAGSCFTGTAERNGTRLIGVVMNAVDSSGKDSDKTARFDAMAKLLDYGFGQFSKQEIIPANYVFEGNETVSVTKGKEDSVDIAVKEPISFMVKTNEKDLYKPKLVLEKDTLEADIKKGTVVGKVVLERTEGTDYGFIDGKDFSADVVTTDKVERAGAISLFFQGIGNFFGDVWGGITGFVGGLFK</sequence>
<dbReference type="GO" id="GO:0009002">
    <property type="term" value="F:serine-type D-Ala-D-Ala carboxypeptidase activity"/>
    <property type="evidence" value="ECO:0007669"/>
    <property type="project" value="UniProtKB-EC"/>
</dbReference>
<keyword evidence="8" id="KW-0378">Hydrolase</keyword>
<accession>A0A3S0HYD1</accession>
<proteinExistence type="inferred from homology"/>
<comment type="caution">
    <text evidence="17">The sequence shown here is derived from an EMBL/GenBank/DDBJ whole genome shotgun (WGS) entry which is preliminary data.</text>
</comment>
<dbReference type="SUPFAM" id="SSF56601">
    <property type="entry name" value="beta-lactamase/transpeptidase-like"/>
    <property type="match status" value="1"/>
</dbReference>
<dbReference type="InterPro" id="IPR018044">
    <property type="entry name" value="Peptidase_S11"/>
</dbReference>
<feature type="active site" evidence="13">
    <location>
        <position position="131"/>
    </location>
</feature>
<dbReference type="InterPro" id="IPR037167">
    <property type="entry name" value="Peptidase_S11_C_sf"/>
</dbReference>
<dbReference type="GO" id="GO:0009252">
    <property type="term" value="P:peptidoglycan biosynthetic process"/>
    <property type="evidence" value="ECO:0007669"/>
    <property type="project" value="UniProtKB-UniPathway"/>
</dbReference>
<comment type="catalytic activity">
    <reaction evidence="12">
        <text>Preferential cleavage: (Ac)2-L-Lys-D-Ala-|-D-Ala. Also transpeptidation of peptidyl-alanyl moieties that are N-acyl substituents of D-alanine.</text>
        <dbReference type="EC" id="3.4.16.4"/>
    </reaction>
</comment>
<evidence type="ECO:0000259" key="16">
    <source>
        <dbReference type="SMART" id="SM00936"/>
    </source>
</evidence>
<dbReference type="Pfam" id="PF00768">
    <property type="entry name" value="Peptidase_S11"/>
    <property type="match status" value="1"/>
</dbReference>
<dbReference type="Pfam" id="PF07943">
    <property type="entry name" value="PBP5_C"/>
    <property type="match status" value="1"/>
</dbReference>
<evidence type="ECO:0000256" key="12">
    <source>
        <dbReference type="ARBA" id="ARBA00034000"/>
    </source>
</evidence>
<evidence type="ECO:0000313" key="17">
    <source>
        <dbReference type="EMBL" id="RTQ90579.1"/>
    </source>
</evidence>
<evidence type="ECO:0000256" key="3">
    <source>
        <dbReference type="ARBA" id="ARBA00007164"/>
    </source>
</evidence>
<dbReference type="InterPro" id="IPR015956">
    <property type="entry name" value="Peniciliin-bd_prot_C_sf"/>
</dbReference>
<feature type="active site" description="Proton acceptor" evidence="13">
    <location>
        <position position="70"/>
    </location>
</feature>
<evidence type="ECO:0000313" key="18">
    <source>
        <dbReference type="Proteomes" id="UP000276349"/>
    </source>
</evidence>
<dbReference type="UniPathway" id="UPA00219"/>
<dbReference type="SMART" id="SM00936">
    <property type="entry name" value="PBP5_C"/>
    <property type="match status" value="1"/>
</dbReference>
<feature type="domain" description="Peptidase S11 D-Ala-D-Ala carboxypeptidase A C-terminal" evidence="16">
    <location>
        <begin position="313"/>
        <end position="415"/>
    </location>
</feature>
<evidence type="ECO:0000256" key="14">
    <source>
        <dbReference type="PIRSR" id="PIRSR618044-2"/>
    </source>
</evidence>
<evidence type="ECO:0000256" key="9">
    <source>
        <dbReference type="ARBA" id="ARBA00022960"/>
    </source>
</evidence>
<evidence type="ECO:0000256" key="5">
    <source>
        <dbReference type="ARBA" id="ARBA00022645"/>
    </source>
</evidence>
<organism evidence="17 18">
    <name type="scientific">Lysinibacillus telephonicus</name>
    <dbReference type="NCBI Taxonomy" id="1714840"/>
    <lineage>
        <taxon>Bacteria</taxon>
        <taxon>Bacillati</taxon>
        <taxon>Bacillota</taxon>
        <taxon>Bacilli</taxon>
        <taxon>Bacillales</taxon>
        <taxon>Bacillaceae</taxon>
        <taxon>Lysinibacillus</taxon>
    </lineage>
</organism>
<feature type="binding site" evidence="14">
    <location>
        <position position="256"/>
    </location>
    <ligand>
        <name>substrate</name>
    </ligand>
</feature>
<evidence type="ECO:0000256" key="15">
    <source>
        <dbReference type="RuleBase" id="RU004016"/>
    </source>
</evidence>
<evidence type="ECO:0000256" key="11">
    <source>
        <dbReference type="ARBA" id="ARBA00023316"/>
    </source>
</evidence>
<dbReference type="Gene3D" id="3.40.710.10">
    <property type="entry name" value="DD-peptidase/beta-lactamase superfamily"/>
    <property type="match status" value="1"/>
</dbReference>
<dbReference type="PANTHER" id="PTHR21581:SF11">
    <property type="entry name" value="D-ALANYL-D-ALANINE CARBOXYPEPTIDASE DACA"/>
    <property type="match status" value="1"/>
</dbReference>
<dbReference type="GO" id="GO:0006508">
    <property type="term" value="P:proteolysis"/>
    <property type="evidence" value="ECO:0007669"/>
    <property type="project" value="UniProtKB-KW"/>
</dbReference>
<dbReference type="AlphaFoldDB" id="A0A3S0HYD1"/>
<dbReference type="OrthoDB" id="9791132at2"/>
<dbReference type="InterPro" id="IPR001967">
    <property type="entry name" value="Peptidase_S11_N"/>
</dbReference>
<comment type="function">
    <text evidence="1">Removes C-terminal D-alanyl residues from sugar-peptide cell wall precursors.</text>
</comment>
<dbReference type="Gene3D" id="2.60.410.10">
    <property type="entry name" value="D-Ala-D-Ala carboxypeptidase, C-terminal domain"/>
    <property type="match status" value="1"/>
</dbReference>
<evidence type="ECO:0000256" key="6">
    <source>
        <dbReference type="ARBA" id="ARBA00022670"/>
    </source>
</evidence>
<keyword evidence="10" id="KW-0573">Peptidoglycan synthesis</keyword>
<gene>
    <name evidence="17" type="ORF">EKG35_14725</name>
</gene>
<keyword evidence="5 17" id="KW-0121">Carboxypeptidase</keyword>
<evidence type="ECO:0000256" key="4">
    <source>
        <dbReference type="ARBA" id="ARBA00012448"/>
    </source>
</evidence>
<keyword evidence="18" id="KW-1185">Reference proteome</keyword>
<dbReference type="GO" id="GO:0071555">
    <property type="term" value="P:cell wall organization"/>
    <property type="evidence" value="ECO:0007669"/>
    <property type="project" value="UniProtKB-KW"/>
</dbReference>
<dbReference type="PANTHER" id="PTHR21581">
    <property type="entry name" value="D-ALANYL-D-ALANINE CARBOXYPEPTIDASE"/>
    <property type="match status" value="1"/>
</dbReference>
<comment type="pathway">
    <text evidence="2">Cell wall biogenesis; peptidoglycan biosynthesis.</text>
</comment>
<keyword evidence="9" id="KW-0133">Cell shape</keyword>
<evidence type="ECO:0000256" key="7">
    <source>
        <dbReference type="ARBA" id="ARBA00022729"/>
    </source>
</evidence>